<name>A0A9X9MDK4_GULGU</name>
<organism evidence="1 2">
    <name type="scientific">Gulo gulo</name>
    <name type="common">Wolverine</name>
    <name type="synonym">Gluton</name>
    <dbReference type="NCBI Taxonomy" id="48420"/>
    <lineage>
        <taxon>Eukaryota</taxon>
        <taxon>Metazoa</taxon>
        <taxon>Chordata</taxon>
        <taxon>Craniata</taxon>
        <taxon>Vertebrata</taxon>
        <taxon>Euteleostomi</taxon>
        <taxon>Mammalia</taxon>
        <taxon>Eutheria</taxon>
        <taxon>Laurasiatheria</taxon>
        <taxon>Carnivora</taxon>
        <taxon>Caniformia</taxon>
        <taxon>Musteloidea</taxon>
        <taxon>Mustelidae</taxon>
        <taxon>Guloninae</taxon>
        <taxon>Gulo</taxon>
    </lineage>
</organism>
<dbReference type="EMBL" id="CYRY02047053">
    <property type="protein sequence ID" value="VCX42939.1"/>
    <property type="molecule type" value="Genomic_DNA"/>
</dbReference>
<protein>
    <submittedName>
        <fullName evidence="1">Uncharacterized protein</fullName>
    </submittedName>
</protein>
<keyword evidence="2" id="KW-1185">Reference proteome</keyword>
<dbReference type="AlphaFoldDB" id="A0A9X9MDK4"/>
<sequence length="92" mass="10043">WGPDSEDFLKQSRGGFCLSPRRSRGLGLVQGRQWGLQSEFEGAGDILLKQRVPCAGGPLEPPGRFLKPRCSGTTPQTNEFGIAQVGLRYPDL</sequence>
<evidence type="ECO:0000313" key="1">
    <source>
        <dbReference type="EMBL" id="VCX42939.1"/>
    </source>
</evidence>
<reference evidence="1 2" key="1">
    <citation type="submission" date="2018-10" db="EMBL/GenBank/DDBJ databases">
        <authorList>
            <person name="Ekblom R."/>
            <person name="Jareborg N."/>
        </authorList>
    </citation>
    <scope>NUCLEOTIDE SEQUENCE [LARGE SCALE GENOMIC DNA]</scope>
    <source>
        <tissue evidence="1">Muscle</tissue>
    </source>
</reference>
<accession>A0A9X9MDK4</accession>
<proteinExistence type="predicted"/>
<gene>
    <name evidence="1" type="ORF">BN2614_LOCUS5</name>
</gene>
<evidence type="ECO:0000313" key="2">
    <source>
        <dbReference type="Proteomes" id="UP000269945"/>
    </source>
</evidence>
<feature type="non-terminal residue" evidence="1">
    <location>
        <position position="1"/>
    </location>
</feature>
<comment type="caution">
    <text evidence="1">The sequence shown here is derived from an EMBL/GenBank/DDBJ whole genome shotgun (WGS) entry which is preliminary data.</text>
</comment>
<dbReference type="Proteomes" id="UP000269945">
    <property type="component" value="Unassembled WGS sequence"/>
</dbReference>